<gene>
    <name evidence="2" type="ORF">CFP56_038559</name>
</gene>
<sequence length="90" mass="10196">MNFRLHTLRIGREGRNGHGHILLTVGLDMVLYFDSIPITYTSLYIFACVLFMQGETIQGTSEEKKTRMIFDGQESVLLWACNSTGSFCDV</sequence>
<proteinExistence type="predicted"/>
<reference evidence="2 3" key="1">
    <citation type="journal article" date="2018" name="Sci. Data">
        <title>The draft genome sequence of cork oak.</title>
        <authorList>
            <person name="Ramos A.M."/>
            <person name="Usie A."/>
            <person name="Barbosa P."/>
            <person name="Barros P.M."/>
            <person name="Capote T."/>
            <person name="Chaves I."/>
            <person name="Simoes F."/>
            <person name="Abreu I."/>
            <person name="Carrasquinho I."/>
            <person name="Faro C."/>
            <person name="Guimaraes J.B."/>
            <person name="Mendonca D."/>
            <person name="Nobrega F."/>
            <person name="Rodrigues L."/>
            <person name="Saibo N.J.M."/>
            <person name="Varela M.C."/>
            <person name="Egas C."/>
            <person name="Matos J."/>
            <person name="Miguel C.M."/>
            <person name="Oliveira M.M."/>
            <person name="Ricardo C.P."/>
            <person name="Goncalves S."/>
        </authorList>
    </citation>
    <scope>NUCLEOTIDE SEQUENCE [LARGE SCALE GENOMIC DNA]</scope>
    <source>
        <strain evidence="3">cv. HL8</strain>
    </source>
</reference>
<feature type="transmembrane region" description="Helical" evidence="1">
    <location>
        <begin position="21"/>
        <end position="52"/>
    </location>
</feature>
<keyword evidence="1" id="KW-0812">Transmembrane</keyword>
<organism evidence="2 3">
    <name type="scientific">Quercus suber</name>
    <name type="common">Cork oak</name>
    <dbReference type="NCBI Taxonomy" id="58331"/>
    <lineage>
        <taxon>Eukaryota</taxon>
        <taxon>Viridiplantae</taxon>
        <taxon>Streptophyta</taxon>
        <taxon>Embryophyta</taxon>
        <taxon>Tracheophyta</taxon>
        <taxon>Spermatophyta</taxon>
        <taxon>Magnoliopsida</taxon>
        <taxon>eudicotyledons</taxon>
        <taxon>Gunneridae</taxon>
        <taxon>Pentapetalae</taxon>
        <taxon>rosids</taxon>
        <taxon>fabids</taxon>
        <taxon>Fagales</taxon>
        <taxon>Fagaceae</taxon>
        <taxon>Quercus</taxon>
    </lineage>
</organism>
<accession>A0AAW0LN57</accession>
<evidence type="ECO:0000313" key="2">
    <source>
        <dbReference type="EMBL" id="KAK7852541.1"/>
    </source>
</evidence>
<comment type="caution">
    <text evidence="2">The sequence shown here is derived from an EMBL/GenBank/DDBJ whole genome shotgun (WGS) entry which is preliminary data.</text>
</comment>
<evidence type="ECO:0000313" key="3">
    <source>
        <dbReference type="Proteomes" id="UP000237347"/>
    </source>
</evidence>
<dbReference type="Proteomes" id="UP000237347">
    <property type="component" value="Unassembled WGS sequence"/>
</dbReference>
<keyword evidence="3" id="KW-1185">Reference proteome</keyword>
<keyword evidence="1" id="KW-0472">Membrane</keyword>
<dbReference type="AlphaFoldDB" id="A0AAW0LN57"/>
<evidence type="ECO:0000256" key="1">
    <source>
        <dbReference type="SAM" id="Phobius"/>
    </source>
</evidence>
<dbReference type="EMBL" id="PKMF04000074">
    <property type="protein sequence ID" value="KAK7852541.1"/>
    <property type="molecule type" value="Genomic_DNA"/>
</dbReference>
<keyword evidence="1" id="KW-1133">Transmembrane helix</keyword>
<protein>
    <submittedName>
        <fullName evidence="2">Uncharacterized protein</fullName>
    </submittedName>
</protein>
<name>A0AAW0LN57_QUESU</name>